<dbReference type="EMBL" id="MK814759">
    <property type="protein sequence ID" value="QCG77798.1"/>
    <property type="molecule type" value="Genomic_DNA"/>
</dbReference>
<sequence length="154" mass="17554">MIEKRRPIDPIIEKRRPIGLLRPTWPWFLGFATAVFLTEITGGHAPDWLFIIATMILAGHITNLVMGVVEYRRAQKVIEDEVYPETLAVAKLIYENLPSEDPGGGVEPWDELTDEQRAPFMMNARNLGHVFPDEYPKLAAELAQYRAAQNRDKP</sequence>
<dbReference type="Proteomes" id="UP000298786">
    <property type="component" value="Segment"/>
</dbReference>
<name>A0A4D6T6V7_9CAUD</name>
<keyword evidence="3" id="KW-1185">Reference proteome</keyword>
<gene>
    <name evidence="2" type="primary">52</name>
    <name evidence="2" type="ORF">SEA_REYJA_52</name>
</gene>
<keyword evidence="1" id="KW-0812">Transmembrane</keyword>
<evidence type="ECO:0000313" key="2">
    <source>
        <dbReference type="EMBL" id="QCG77798.1"/>
    </source>
</evidence>
<dbReference type="RefSeq" id="YP_010842714.1">
    <property type="nucleotide sequence ID" value="NC_079144.1"/>
</dbReference>
<proteinExistence type="predicted"/>
<accession>A0A4D6T6V7</accession>
<dbReference type="GeneID" id="80559514"/>
<evidence type="ECO:0000256" key="1">
    <source>
        <dbReference type="SAM" id="Phobius"/>
    </source>
</evidence>
<reference evidence="2 3" key="1">
    <citation type="submission" date="2019-04" db="EMBL/GenBank/DDBJ databases">
        <authorList>
            <person name="Pope W.H."/>
            <person name="Garlena R.A."/>
            <person name="Russell D.A."/>
            <person name="Jacobs-Sera D."/>
            <person name="Hatfull G.F."/>
        </authorList>
    </citation>
    <scope>NUCLEOTIDE SEQUENCE [LARGE SCALE GENOMIC DNA]</scope>
</reference>
<feature type="transmembrane region" description="Helical" evidence="1">
    <location>
        <begin position="48"/>
        <end position="69"/>
    </location>
</feature>
<feature type="transmembrane region" description="Helical" evidence="1">
    <location>
        <begin position="20"/>
        <end position="42"/>
    </location>
</feature>
<keyword evidence="1" id="KW-0472">Membrane</keyword>
<protein>
    <submittedName>
        <fullName evidence="2">Uncharacterized protein</fullName>
    </submittedName>
</protein>
<keyword evidence="1" id="KW-1133">Transmembrane helix</keyword>
<evidence type="ECO:0000313" key="3">
    <source>
        <dbReference type="Proteomes" id="UP000298786"/>
    </source>
</evidence>
<organism evidence="2 3">
    <name type="scientific">Gordonia phage Reyja</name>
    <dbReference type="NCBI Taxonomy" id="2571250"/>
    <lineage>
        <taxon>Viruses</taxon>
        <taxon>Duplodnaviria</taxon>
        <taxon>Heunggongvirae</taxon>
        <taxon>Uroviricota</taxon>
        <taxon>Caudoviricetes</taxon>
        <taxon>Santhisvirus</taxon>
        <taxon>Santhisvirus reyja</taxon>
    </lineage>
</organism>
<dbReference type="KEGG" id="vg:80559514"/>